<dbReference type="SMART" id="SM00028">
    <property type="entry name" value="TPR"/>
    <property type="match status" value="3"/>
</dbReference>
<feature type="repeat" description="TPR" evidence="1">
    <location>
        <begin position="111"/>
        <end position="144"/>
    </location>
</feature>
<dbReference type="InterPro" id="IPR039340">
    <property type="entry name" value="Tfc4/TFIIIC-102/Sfc4"/>
</dbReference>
<keyword evidence="1" id="KW-0802">TPR repeat</keyword>
<dbReference type="EMBL" id="MWBO01000010">
    <property type="protein sequence ID" value="OQA53102.1"/>
    <property type="molecule type" value="Genomic_DNA"/>
</dbReference>
<proteinExistence type="predicted"/>
<dbReference type="InterPro" id="IPR019734">
    <property type="entry name" value="TPR_rpt"/>
</dbReference>
<dbReference type="PANTHER" id="PTHR23082:SF0">
    <property type="entry name" value="GENERAL TRANSCRIPTION FACTOR 3C POLYPEPTIDE 3"/>
    <property type="match status" value="1"/>
</dbReference>
<dbReference type="Gene3D" id="1.25.40.10">
    <property type="entry name" value="Tetratricopeptide repeat domain"/>
    <property type="match status" value="1"/>
</dbReference>
<organism evidence="2">
    <name type="scientific">candidate division WS2 bacterium ADurb.Bin280</name>
    <dbReference type="NCBI Taxonomy" id="1852829"/>
    <lineage>
        <taxon>Bacteria</taxon>
        <taxon>candidate division WS2</taxon>
    </lineage>
</organism>
<dbReference type="GO" id="GO:0006383">
    <property type="term" value="P:transcription by RNA polymerase III"/>
    <property type="evidence" value="ECO:0007669"/>
    <property type="project" value="InterPro"/>
</dbReference>
<evidence type="ECO:0000313" key="2">
    <source>
        <dbReference type="EMBL" id="OQA53102.1"/>
    </source>
</evidence>
<dbReference type="AlphaFoldDB" id="A0A1V5SGF1"/>
<dbReference type="GO" id="GO:0000127">
    <property type="term" value="C:transcription factor TFIIIC complex"/>
    <property type="evidence" value="ECO:0007669"/>
    <property type="project" value="TreeGrafter"/>
</dbReference>
<name>A0A1V5SGF1_9BACT</name>
<dbReference type="PANTHER" id="PTHR23082">
    <property type="entry name" value="TRANSCRIPTION INITIATION FACTOR IIIC TFIIIC , POLYPEPTIDE 3-RELATED"/>
    <property type="match status" value="1"/>
</dbReference>
<accession>A0A1V5SGF1</accession>
<evidence type="ECO:0000256" key="1">
    <source>
        <dbReference type="PROSITE-ProRule" id="PRU00339"/>
    </source>
</evidence>
<reference evidence="2" key="1">
    <citation type="submission" date="2017-02" db="EMBL/GenBank/DDBJ databases">
        <title>Delving into the versatile metabolic prowess of the omnipresent phylum Bacteroidetes.</title>
        <authorList>
            <person name="Nobu M.K."/>
            <person name="Mei R."/>
            <person name="Narihiro T."/>
            <person name="Kuroda K."/>
            <person name="Liu W.-T."/>
        </authorList>
    </citation>
    <scope>NUCLEOTIDE SEQUENCE</scope>
    <source>
        <strain evidence="2">ADurb.Bin280</strain>
    </source>
</reference>
<comment type="caution">
    <text evidence="2">The sequence shown here is derived from an EMBL/GenBank/DDBJ whole genome shotgun (WGS) entry which is preliminary data.</text>
</comment>
<protein>
    <submittedName>
        <fullName evidence="2">Tetratricopeptide repeat protein</fullName>
    </submittedName>
</protein>
<sequence>MIIYPAIIILILLVCFFVVWRRAYFVQAGGVYDDVVKSEDRPKLSEDLEEKGHSKKTSFSFFNKKKEEPDILTEKSQDPLMEKAEELFFKKQYISAEKWYLEVIKKEPRNPKIYSRLGLIYINQKNYKDAICCLEEASKIEPGVASRYFNLSFAQNEEGDRKSAIVNARRAFKADPQNEKYKRWYDELRSRPF</sequence>
<dbReference type="InterPro" id="IPR011990">
    <property type="entry name" value="TPR-like_helical_dom_sf"/>
</dbReference>
<gene>
    <name evidence="2" type="ORF">BWY43_00174</name>
</gene>
<dbReference type="Proteomes" id="UP000485367">
    <property type="component" value="Unassembled WGS sequence"/>
</dbReference>
<dbReference type="SUPFAM" id="SSF48452">
    <property type="entry name" value="TPR-like"/>
    <property type="match status" value="1"/>
</dbReference>
<dbReference type="PROSITE" id="PS50005">
    <property type="entry name" value="TPR"/>
    <property type="match status" value="1"/>
</dbReference>
<dbReference type="Pfam" id="PF13431">
    <property type="entry name" value="TPR_17"/>
    <property type="match status" value="1"/>
</dbReference>